<evidence type="ECO:0000313" key="10">
    <source>
        <dbReference type="EnsemblMetazoa" id="CapteP217553"/>
    </source>
</evidence>
<dbReference type="Gene3D" id="3.80.10.10">
    <property type="entry name" value="Ribonuclease Inhibitor"/>
    <property type="match status" value="1"/>
</dbReference>
<dbReference type="PANTHER" id="PTHR46844:SF1">
    <property type="entry name" value="SLR5058 PROTEIN"/>
    <property type="match status" value="1"/>
</dbReference>
<dbReference type="HOGENOM" id="CLU_009460_2_1_1"/>
<keyword evidence="11" id="KW-1185">Reference proteome</keyword>
<dbReference type="Pfam" id="PF05729">
    <property type="entry name" value="NACHT"/>
    <property type="match status" value="1"/>
</dbReference>
<keyword evidence="3" id="KW-0399">Innate immunity</keyword>
<dbReference type="SMART" id="SM00114">
    <property type="entry name" value="CARD"/>
    <property type="match status" value="1"/>
</dbReference>
<reference evidence="9 11" key="2">
    <citation type="journal article" date="2013" name="Nature">
        <title>Insights into bilaterian evolution from three spiralian genomes.</title>
        <authorList>
            <person name="Simakov O."/>
            <person name="Marletaz F."/>
            <person name="Cho S.J."/>
            <person name="Edsinger-Gonzales E."/>
            <person name="Havlak P."/>
            <person name="Hellsten U."/>
            <person name="Kuo D.H."/>
            <person name="Larsson T."/>
            <person name="Lv J."/>
            <person name="Arendt D."/>
            <person name="Savage R."/>
            <person name="Osoegawa K."/>
            <person name="de Jong P."/>
            <person name="Grimwood J."/>
            <person name="Chapman J.A."/>
            <person name="Shapiro H."/>
            <person name="Aerts A."/>
            <person name="Otillar R.P."/>
            <person name="Terry A.Y."/>
            <person name="Boore J.L."/>
            <person name="Grigoriev I.V."/>
            <person name="Lindberg D.R."/>
            <person name="Seaver E.C."/>
            <person name="Weisblat D.A."/>
            <person name="Putnam N.H."/>
            <person name="Rokhsar D.S."/>
        </authorList>
    </citation>
    <scope>NUCLEOTIDE SEQUENCE</scope>
    <source>
        <strain evidence="9 11">I ESC-2004</strain>
    </source>
</reference>
<dbReference type="AlphaFoldDB" id="R7TIG3"/>
<comment type="subcellular location">
    <subcellularLocation>
        <location evidence="1">Cytoplasm</location>
    </subcellularLocation>
</comment>
<gene>
    <name evidence="9" type="ORF">CAPTEDRAFT_217553</name>
</gene>
<dbReference type="GO" id="GO:0005737">
    <property type="term" value="C:cytoplasm"/>
    <property type="evidence" value="ECO:0007669"/>
    <property type="project" value="UniProtKB-SubCell"/>
</dbReference>
<keyword evidence="2" id="KW-0963">Cytoplasm</keyword>
<dbReference type="Pfam" id="PF00619">
    <property type="entry name" value="CARD"/>
    <property type="match status" value="1"/>
</dbReference>
<dbReference type="EnsemblMetazoa" id="CapteT217553">
    <property type="protein sequence ID" value="CapteP217553"/>
    <property type="gene ID" value="CapteG217553"/>
</dbReference>
<dbReference type="GO" id="GO:0045087">
    <property type="term" value="P:innate immune response"/>
    <property type="evidence" value="ECO:0007669"/>
    <property type="project" value="UniProtKB-KW"/>
</dbReference>
<dbReference type="SUPFAM" id="SSF47986">
    <property type="entry name" value="DEATH domain"/>
    <property type="match status" value="1"/>
</dbReference>
<dbReference type="EMBL" id="AMQN01013873">
    <property type="status" value="NOT_ANNOTATED_CDS"/>
    <property type="molecule type" value="Genomic_DNA"/>
</dbReference>
<evidence type="ECO:0000256" key="1">
    <source>
        <dbReference type="ARBA" id="ARBA00004496"/>
    </source>
</evidence>
<evidence type="ECO:0000256" key="6">
    <source>
        <dbReference type="ARBA" id="ARBA00022859"/>
    </source>
</evidence>
<sequence length="1122" mass="129535">MTGARSTRRHMMSTASKEANQHNILERSFIDVTTDAEKELLPTELDYSTRETGLARSLWCKQKAISVEFGFRGRFSVVVEADDDFCGILRHFLTAQSNATPSEGSWPPRDAVLQSAASWASSAFNWLHFFVEFKMEDRHTECLKSNRDFLCSNISLSTGLLAKLTKSGVITDEHLQKLQNIKRNDTTKAAVLEFLTEVLPRRAPEAFNLFLEALSKSAQKHIADHLKKWLGDVCSEDAGTFERLRAELQSHYKRRQASICPMPWQQDTSIYLNLTDVFVERQLKLKTNNKGDERIVTMDDLFTPQQTKEIPRRLLIEGNPGIGKSTICQTLAHEWGKQSCGRHCRTLCVHSFDLVLYFHAGDFIDEELVAHAVQKHLLPSDYSITTSELQGVIKAKNVLIIVDAFDEANAGNRTLDRLIKGDILRHKTLLITSRPNFLQNKLSLFDSKFKVEGYDKEEQLKHVKRYAAHQNIASAPFESMLKEKSIRDLCSNPLNLTLLCLLREEDTQLRNTRTALYTSIHRIIKEKAAKRLDLAPEKVEESLLRPLYRFAFEAHRENKTVVGENDFKKVNNFQQVCEVGYLTRELSMSRLQPEVRFQFTHKTFVEFLTAKHITEMDREERLNWLQHLRYADYHIWIRGLAIDDGFKVEQNEPILAFLFGLLEEESAELTEMASLVIKETHFSYEHHPISFGSPCNASHQLLRLLAELNVVPQELADVICKRRPPLIKIHWNCSDSCMKGMLKLCNLRFQPPIPMNVRLGYSRYEEEKLSFVQKLIKCKSIECSKIWIMPRDHTELRNIVRGFRIGQANSFQQVSIHCYGIKGNRLFAALLRKIKRRRVSFGAHLSELEVNGFKPSLSYLLKAALHKPLTSLQLIDCYKLDDRCISLIHQLLRNQRNLQRVQLTSSPWQQHFGFFLADFAQMENLQSLEISLFDSTDEEMRSLEAILKRNKLSELTIDSDYSRSLDSVLNEGFNSMSSLRELHLERVNIIHLPNLRHLDLINFCLWLSELNDDGIAVLSDALRSWRNLQQLRIDFDRFSSVAECSLRKLFEAIAGCHRLQILRFDCLEMADSVVPSLCEMIESLKQLRIFTSERQRDESLTEEGFKQLEPIIKRNGLNIDMD</sequence>
<dbReference type="InterPro" id="IPR032675">
    <property type="entry name" value="LRR_dom_sf"/>
</dbReference>
<evidence type="ECO:0000259" key="8">
    <source>
        <dbReference type="PROSITE" id="PS50837"/>
    </source>
</evidence>
<evidence type="ECO:0000313" key="11">
    <source>
        <dbReference type="Proteomes" id="UP000014760"/>
    </source>
</evidence>
<dbReference type="EMBL" id="KB310559">
    <property type="protein sequence ID" value="ELT91306.1"/>
    <property type="molecule type" value="Genomic_DNA"/>
</dbReference>
<dbReference type="InterPro" id="IPR007111">
    <property type="entry name" value="NACHT_NTPase"/>
</dbReference>
<dbReference type="InterPro" id="IPR001315">
    <property type="entry name" value="CARD"/>
</dbReference>
<dbReference type="InterPro" id="IPR011029">
    <property type="entry name" value="DEATH-like_dom_sf"/>
</dbReference>
<protein>
    <recommendedName>
        <fullName evidence="12">NACHT domain-containing protein</fullName>
    </recommendedName>
</protein>
<dbReference type="PROSITE" id="PS50209">
    <property type="entry name" value="CARD"/>
    <property type="match status" value="1"/>
</dbReference>
<evidence type="ECO:0000313" key="9">
    <source>
        <dbReference type="EMBL" id="ELT91306.1"/>
    </source>
</evidence>
<proteinExistence type="predicted"/>
<dbReference type="EMBL" id="AMQN01013872">
    <property type="status" value="NOT_ANNOTATED_CDS"/>
    <property type="molecule type" value="Genomic_DNA"/>
</dbReference>
<reference evidence="11" key="1">
    <citation type="submission" date="2012-12" db="EMBL/GenBank/DDBJ databases">
        <authorList>
            <person name="Hellsten U."/>
            <person name="Grimwood J."/>
            <person name="Chapman J.A."/>
            <person name="Shapiro H."/>
            <person name="Aerts A."/>
            <person name="Otillar R.P."/>
            <person name="Terry A.Y."/>
            <person name="Boore J.L."/>
            <person name="Simakov O."/>
            <person name="Marletaz F."/>
            <person name="Cho S.-J."/>
            <person name="Edsinger-Gonzales E."/>
            <person name="Havlak P."/>
            <person name="Kuo D.-H."/>
            <person name="Larsson T."/>
            <person name="Lv J."/>
            <person name="Arendt D."/>
            <person name="Savage R."/>
            <person name="Osoegawa K."/>
            <person name="de Jong P."/>
            <person name="Lindberg D.R."/>
            <person name="Seaver E.C."/>
            <person name="Weisblat D.A."/>
            <person name="Putnam N.H."/>
            <person name="Grigoriev I.V."/>
            <person name="Rokhsar D.S."/>
        </authorList>
    </citation>
    <scope>NUCLEOTIDE SEQUENCE</scope>
    <source>
        <strain evidence="11">I ESC-2004</strain>
    </source>
</reference>
<dbReference type="GO" id="GO:0005524">
    <property type="term" value="F:ATP binding"/>
    <property type="evidence" value="ECO:0007669"/>
    <property type="project" value="UniProtKB-KW"/>
</dbReference>
<keyword evidence="5" id="KW-0067">ATP-binding</keyword>
<dbReference type="SUPFAM" id="SSF52047">
    <property type="entry name" value="RNI-like"/>
    <property type="match status" value="1"/>
</dbReference>
<reference evidence="10" key="3">
    <citation type="submission" date="2015-06" db="UniProtKB">
        <authorList>
            <consortium name="EnsemblMetazoa"/>
        </authorList>
    </citation>
    <scope>IDENTIFICATION</scope>
</reference>
<dbReference type="GO" id="GO:0042981">
    <property type="term" value="P:regulation of apoptotic process"/>
    <property type="evidence" value="ECO:0007669"/>
    <property type="project" value="InterPro"/>
</dbReference>
<evidence type="ECO:0008006" key="12">
    <source>
        <dbReference type="Google" id="ProtNLM"/>
    </source>
</evidence>
<dbReference type="OrthoDB" id="120976at2759"/>
<evidence type="ECO:0000259" key="7">
    <source>
        <dbReference type="PROSITE" id="PS50209"/>
    </source>
</evidence>
<dbReference type="OMA" id="STWANIR"/>
<feature type="domain" description="NACHT" evidence="8">
    <location>
        <begin position="312"/>
        <end position="436"/>
    </location>
</feature>
<organism evidence="9">
    <name type="scientific">Capitella teleta</name>
    <name type="common">Polychaete worm</name>
    <dbReference type="NCBI Taxonomy" id="283909"/>
    <lineage>
        <taxon>Eukaryota</taxon>
        <taxon>Metazoa</taxon>
        <taxon>Spiralia</taxon>
        <taxon>Lophotrochozoa</taxon>
        <taxon>Annelida</taxon>
        <taxon>Polychaeta</taxon>
        <taxon>Sedentaria</taxon>
        <taxon>Scolecida</taxon>
        <taxon>Capitellidae</taxon>
        <taxon>Capitella</taxon>
    </lineage>
</organism>
<evidence type="ECO:0000256" key="2">
    <source>
        <dbReference type="ARBA" id="ARBA00022490"/>
    </source>
</evidence>
<feature type="domain" description="CARD" evidence="7">
    <location>
        <begin position="135"/>
        <end position="229"/>
    </location>
</feature>
<dbReference type="Gene3D" id="3.40.50.300">
    <property type="entry name" value="P-loop containing nucleotide triphosphate hydrolases"/>
    <property type="match status" value="1"/>
</dbReference>
<dbReference type="Proteomes" id="UP000014760">
    <property type="component" value="Unassembled WGS sequence"/>
</dbReference>
<name>R7TIG3_CAPTE</name>
<keyword evidence="6" id="KW-0391">Immunity</keyword>
<keyword evidence="4" id="KW-0547">Nucleotide-binding</keyword>
<accession>R7TIG3</accession>
<dbReference type="PROSITE" id="PS50837">
    <property type="entry name" value="NACHT"/>
    <property type="match status" value="1"/>
</dbReference>
<dbReference type="InterPro" id="IPR027417">
    <property type="entry name" value="P-loop_NTPase"/>
</dbReference>
<evidence type="ECO:0000256" key="5">
    <source>
        <dbReference type="ARBA" id="ARBA00022840"/>
    </source>
</evidence>
<evidence type="ECO:0000256" key="3">
    <source>
        <dbReference type="ARBA" id="ARBA00022588"/>
    </source>
</evidence>
<dbReference type="PANTHER" id="PTHR46844">
    <property type="entry name" value="SLR5058 PROTEIN"/>
    <property type="match status" value="1"/>
</dbReference>
<dbReference type="SUPFAM" id="SSF52540">
    <property type="entry name" value="P-loop containing nucleoside triphosphate hydrolases"/>
    <property type="match status" value="1"/>
</dbReference>
<dbReference type="CDD" id="cd01671">
    <property type="entry name" value="CARD"/>
    <property type="match status" value="1"/>
</dbReference>
<dbReference type="Gene3D" id="1.10.533.10">
    <property type="entry name" value="Death Domain, Fas"/>
    <property type="match status" value="1"/>
</dbReference>
<evidence type="ECO:0000256" key="4">
    <source>
        <dbReference type="ARBA" id="ARBA00022741"/>
    </source>
</evidence>
<dbReference type="STRING" id="283909.R7TIG3"/>